<reference evidence="2" key="1">
    <citation type="submission" date="2020-04" db="EMBL/GenBank/DDBJ databases">
        <authorList>
            <person name="Zhang T."/>
        </authorList>
    </citation>
    <scope>NUCLEOTIDE SEQUENCE</scope>
    <source>
        <strain evidence="2">HKST-UBA80</strain>
    </source>
</reference>
<evidence type="ECO:0000256" key="1">
    <source>
        <dbReference type="ARBA" id="ARBA00023115"/>
    </source>
</evidence>
<accession>A0A955DZ00</accession>
<proteinExistence type="predicted"/>
<name>A0A955DZ00_UNCKA</name>
<reference evidence="2" key="2">
    <citation type="journal article" date="2021" name="Microbiome">
        <title>Successional dynamics and alternative stable states in a saline activated sludge microbial community over 9 years.</title>
        <authorList>
            <person name="Wang Y."/>
            <person name="Ye J."/>
            <person name="Ju F."/>
            <person name="Liu L."/>
            <person name="Boyd J.A."/>
            <person name="Deng Y."/>
            <person name="Parks D.H."/>
            <person name="Jiang X."/>
            <person name="Yin X."/>
            <person name="Woodcroft B.J."/>
            <person name="Tyson G.W."/>
            <person name="Hugenholtz P."/>
            <person name="Polz M.F."/>
            <person name="Zhang T."/>
        </authorList>
    </citation>
    <scope>NUCLEOTIDE SEQUENCE</scope>
    <source>
        <strain evidence="2">HKST-UBA80</strain>
    </source>
</reference>
<dbReference type="CDD" id="cd02440">
    <property type="entry name" value="AdoMet_MTases"/>
    <property type="match status" value="1"/>
</dbReference>
<dbReference type="EMBL" id="JAGQNY010000001">
    <property type="protein sequence ID" value="MCA9301746.1"/>
    <property type="molecule type" value="Genomic_DNA"/>
</dbReference>
<evidence type="ECO:0000313" key="2">
    <source>
        <dbReference type="EMBL" id="MCA9301746.1"/>
    </source>
</evidence>
<gene>
    <name evidence="2" type="ORF">KDA10_00035</name>
</gene>
<comment type="caution">
    <text evidence="2">The sequence shown here is derived from an EMBL/GenBank/DDBJ whole genome shotgun (WGS) entry which is preliminary data.</text>
</comment>
<dbReference type="Pfam" id="PF01564">
    <property type="entry name" value="Spermine_synth"/>
    <property type="match status" value="1"/>
</dbReference>
<dbReference type="GO" id="GO:0006596">
    <property type="term" value="P:polyamine biosynthetic process"/>
    <property type="evidence" value="ECO:0007669"/>
    <property type="project" value="UniProtKB-KW"/>
</dbReference>
<evidence type="ECO:0008006" key="4">
    <source>
        <dbReference type="Google" id="ProtNLM"/>
    </source>
</evidence>
<dbReference type="InterPro" id="IPR029063">
    <property type="entry name" value="SAM-dependent_MTases_sf"/>
</dbReference>
<dbReference type="AlphaFoldDB" id="A0A955DZ00"/>
<dbReference type="PANTHER" id="PTHR43317">
    <property type="entry name" value="THERMOSPERMINE SYNTHASE ACAULIS5"/>
    <property type="match status" value="1"/>
</dbReference>
<dbReference type="SUPFAM" id="SSF53335">
    <property type="entry name" value="S-adenosyl-L-methionine-dependent methyltransferases"/>
    <property type="match status" value="1"/>
</dbReference>
<sequence>MYSVFSNIKEPEVILSTSSDFSKSLKVVKVGTTKKLINNGVIHSVAHDSKSAEALVWGNMVQVIKEQEPELQSVLVMGLGGATFQHLLAKAYPGVHIVSVEIDPVVVDIARTHFRADEIPNHSIIVADACAVVVSPEKYGLRKQSFSAVVVDIFIGDVYPDLGNSGNFFSLLKSMTHPGGLVVFHRYYKTDDHQDEAHMFLDNVKDFFTNVETEIIPGKSNADNILIFGRA</sequence>
<protein>
    <recommendedName>
        <fullName evidence="4">Spermidine synthase</fullName>
    </recommendedName>
</protein>
<dbReference type="PANTHER" id="PTHR43317:SF1">
    <property type="entry name" value="THERMOSPERMINE SYNTHASE ACAULIS5"/>
    <property type="match status" value="1"/>
</dbReference>
<dbReference type="Gene3D" id="3.40.50.150">
    <property type="entry name" value="Vaccinia Virus protein VP39"/>
    <property type="match status" value="1"/>
</dbReference>
<organism evidence="2 3">
    <name type="scientific">candidate division WWE3 bacterium</name>
    <dbReference type="NCBI Taxonomy" id="2053526"/>
    <lineage>
        <taxon>Bacteria</taxon>
        <taxon>Katanobacteria</taxon>
    </lineage>
</organism>
<keyword evidence="1" id="KW-0620">Polyamine biosynthesis</keyword>
<dbReference type="Proteomes" id="UP000714817">
    <property type="component" value="Unassembled WGS sequence"/>
</dbReference>
<evidence type="ECO:0000313" key="3">
    <source>
        <dbReference type="Proteomes" id="UP000714817"/>
    </source>
</evidence>